<accession>A0A5E4NDS9</accession>
<evidence type="ECO:0000256" key="10">
    <source>
        <dbReference type="ARBA" id="ARBA00031145"/>
    </source>
</evidence>
<dbReference type="Proteomes" id="UP000325440">
    <property type="component" value="Unassembled WGS sequence"/>
</dbReference>
<keyword evidence="15" id="KW-1185">Reference proteome</keyword>
<evidence type="ECO:0000256" key="2">
    <source>
        <dbReference type="ARBA" id="ARBA00012393"/>
    </source>
</evidence>
<keyword evidence="9" id="KW-0067">ATP-binding</keyword>
<dbReference type="InterPro" id="IPR014729">
    <property type="entry name" value="Rossmann-like_a/b/a_fold"/>
</dbReference>
<keyword evidence="3" id="KW-0285">Flavoprotein</keyword>
<keyword evidence="7" id="KW-0547">Nucleotide-binding</keyword>
<evidence type="ECO:0000256" key="6">
    <source>
        <dbReference type="ARBA" id="ARBA00022695"/>
    </source>
</evidence>
<comment type="catalytic activity">
    <reaction evidence="12">
        <text>FMN + ATP + H(+) = FAD + diphosphate</text>
        <dbReference type="Rhea" id="RHEA:17237"/>
        <dbReference type="ChEBI" id="CHEBI:15378"/>
        <dbReference type="ChEBI" id="CHEBI:30616"/>
        <dbReference type="ChEBI" id="CHEBI:33019"/>
        <dbReference type="ChEBI" id="CHEBI:57692"/>
        <dbReference type="ChEBI" id="CHEBI:58210"/>
        <dbReference type="EC" id="2.7.7.2"/>
    </reaction>
</comment>
<evidence type="ECO:0000256" key="12">
    <source>
        <dbReference type="ARBA" id="ARBA00049494"/>
    </source>
</evidence>
<evidence type="ECO:0000256" key="11">
    <source>
        <dbReference type="ARBA" id="ARBA00031871"/>
    </source>
</evidence>
<dbReference type="PANTHER" id="PTHR23293">
    <property type="entry name" value="FAD SYNTHETASE-RELATED FMN ADENYLYLTRANSFERASE"/>
    <property type="match status" value="1"/>
</dbReference>
<dbReference type="InterPro" id="IPR002500">
    <property type="entry name" value="PAPS_reduct_dom"/>
</dbReference>
<dbReference type="GO" id="GO:0003919">
    <property type="term" value="F:FMN adenylyltransferase activity"/>
    <property type="evidence" value="ECO:0007669"/>
    <property type="project" value="UniProtKB-EC"/>
</dbReference>
<keyword evidence="6" id="KW-0548">Nucleotidyltransferase</keyword>
<proteinExistence type="predicted"/>
<dbReference type="PANTHER" id="PTHR23293:SF9">
    <property type="entry name" value="FAD SYNTHASE"/>
    <property type="match status" value="1"/>
</dbReference>
<feature type="domain" description="Phosphoadenosine phosphosulphate reductase" evidence="13">
    <location>
        <begin position="164"/>
        <end position="228"/>
    </location>
</feature>
<evidence type="ECO:0000256" key="4">
    <source>
        <dbReference type="ARBA" id="ARBA00022643"/>
    </source>
</evidence>
<organism evidence="14 15">
    <name type="scientific">Cinara cedri</name>
    <dbReference type="NCBI Taxonomy" id="506608"/>
    <lineage>
        <taxon>Eukaryota</taxon>
        <taxon>Metazoa</taxon>
        <taxon>Ecdysozoa</taxon>
        <taxon>Arthropoda</taxon>
        <taxon>Hexapoda</taxon>
        <taxon>Insecta</taxon>
        <taxon>Pterygota</taxon>
        <taxon>Neoptera</taxon>
        <taxon>Paraneoptera</taxon>
        <taxon>Hemiptera</taxon>
        <taxon>Sternorrhyncha</taxon>
        <taxon>Aphidomorpha</taxon>
        <taxon>Aphidoidea</taxon>
        <taxon>Aphididae</taxon>
        <taxon>Lachninae</taxon>
        <taxon>Cinara</taxon>
    </lineage>
</organism>
<comment type="pathway">
    <text evidence="1">Cofactor biosynthesis; FAD biosynthesis; FAD from FMN: step 1/1.</text>
</comment>
<gene>
    <name evidence="14" type="ORF">CINCED_3A018535</name>
</gene>
<feature type="domain" description="Phosphoadenosine phosphosulphate reductase" evidence="13">
    <location>
        <begin position="240"/>
        <end position="313"/>
    </location>
</feature>
<evidence type="ECO:0000256" key="1">
    <source>
        <dbReference type="ARBA" id="ARBA00004726"/>
    </source>
</evidence>
<dbReference type="CDD" id="cd23948">
    <property type="entry name" value="FAD_synthase"/>
    <property type="match status" value="1"/>
</dbReference>
<dbReference type="Pfam" id="PF01507">
    <property type="entry name" value="PAPS_reduct"/>
    <property type="match status" value="2"/>
</dbReference>
<evidence type="ECO:0000256" key="5">
    <source>
        <dbReference type="ARBA" id="ARBA00022679"/>
    </source>
</evidence>
<evidence type="ECO:0000256" key="3">
    <source>
        <dbReference type="ARBA" id="ARBA00022630"/>
    </source>
</evidence>
<keyword evidence="8" id="KW-0274">FAD</keyword>
<reference evidence="14 15" key="1">
    <citation type="submission" date="2019-08" db="EMBL/GenBank/DDBJ databases">
        <authorList>
            <person name="Alioto T."/>
            <person name="Alioto T."/>
            <person name="Gomez Garrido J."/>
        </authorList>
    </citation>
    <scope>NUCLEOTIDE SEQUENCE [LARGE SCALE GENOMIC DNA]</scope>
</reference>
<dbReference type="GO" id="GO:0006747">
    <property type="term" value="P:FAD biosynthetic process"/>
    <property type="evidence" value="ECO:0007669"/>
    <property type="project" value="TreeGrafter"/>
</dbReference>
<dbReference type="EC" id="2.7.7.2" evidence="2"/>
<keyword evidence="4" id="KW-0288">FMN</keyword>
<dbReference type="GO" id="GO:0005524">
    <property type="term" value="F:ATP binding"/>
    <property type="evidence" value="ECO:0007669"/>
    <property type="project" value="UniProtKB-KW"/>
</dbReference>
<keyword evidence="5" id="KW-0808">Transferase</keyword>
<protein>
    <recommendedName>
        <fullName evidence="2">FAD synthase</fullName>
        <ecNumber evidence="2">2.7.7.2</ecNumber>
    </recommendedName>
    <alternativeName>
        <fullName evidence="10">FAD pyrophosphorylase</fullName>
    </alternativeName>
    <alternativeName>
        <fullName evidence="11">FMN adenylyltransferase</fullName>
    </alternativeName>
</protein>
<dbReference type="Gene3D" id="3.40.50.620">
    <property type="entry name" value="HUPs"/>
    <property type="match status" value="1"/>
</dbReference>
<evidence type="ECO:0000259" key="13">
    <source>
        <dbReference type="Pfam" id="PF01507"/>
    </source>
</evidence>
<sequence>MHYYHQKLYENYKLLNIEEQSNLNLKYMHEKMTIMEKTSDLMLKYVFKRIIYFINDFKDLINKTVTVIKDDISKTNGCGKFECIVYLNSIGIYSNSENIIKQFEQHLISKLPNDILVYPHYTAHPVNFEDIRNFQTHTHLLLGQHIFQAIKVIKESIEKFTLENIFLSFNGGKDCVVVLYLFQAVLEELKLSGSIKAVYFTSDDQFSEEEDYVQSTVKMFNLDLTVIKGELKTGLDHFLKNNPNLCASIIGTRQSDTGSTKLQFFQKTDPGWPILVRIQPLLHWNYDTVWSFLRQFSIPYCCLYDKGYTSLGNKSKSCRNPNLKYIDENTGEEKYWPAFLLKNSNSERENRL</sequence>
<evidence type="ECO:0000256" key="7">
    <source>
        <dbReference type="ARBA" id="ARBA00022741"/>
    </source>
</evidence>
<evidence type="ECO:0000313" key="15">
    <source>
        <dbReference type="Proteomes" id="UP000325440"/>
    </source>
</evidence>
<evidence type="ECO:0000313" key="14">
    <source>
        <dbReference type="EMBL" id="VVC39744.1"/>
    </source>
</evidence>
<name>A0A5E4NDS9_9HEMI</name>
<evidence type="ECO:0000256" key="8">
    <source>
        <dbReference type="ARBA" id="ARBA00022827"/>
    </source>
</evidence>
<evidence type="ECO:0000256" key="9">
    <source>
        <dbReference type="ARBA" id="ARBA00022840"/>
    </source>
</evidence>
<dbReference type="SUPFAM" id="SSF52402">
    <property type="entry name" value="Adenine nucleotide alpha hydrolases-like"/>
    <property type="match status" value="1"/>
</dbReference>
<dbReference type="AlphaFoldDB" id="A0A5E4NDS9"/>
<dbReference type="EMBL" id="CABPRJ010001897">
    <property type="protein sequence ID" value="VVC39744.1"/>
    <property type="molecule type" value="Genomic_DNA"/>
</dbReference>